<organism evidence="1 2">
    <name type="scientific">Nephila pilipes</name>
    <name type="common">Giant wood spider</name>
    <name type="synonym">Nephila maculata</name>
    <dbReference type="NCBI Taxonomy" id="299642"/>
    <lineage>
        <taxon>Eukaryota</taxon>
        <taxon>Metazoa</taxon>
        <taxon>Ecdysozoa</taxon>
        <taxon>Arthropoda</taxon>
        <taxon>Chelicerata</taxon>
        <taxon>Arachnida</taxon>
        <taxon>Araneae</taxon>
        <taxon>Araneomorphae</taxon>
        <taxon>Entelegynae</taxon>
        <taxon>Araneoidea</taxon>
        <taxon>Nephilidae</taxon>
        <taxon>Nephila</taxon>
    </lineage>
</organism>
<protein>
    <submittedName>
        <fullName evidence="1">Uncharacterized protein</fullName>
    </submittedName>
</protein>
<evidence type="ECO:0000313" key="2">
    <source>
        <dbReference type="Proteomes" id="UP000887013"/>
    </source>
</evidence>
<evidence type="ECO:0000313" key="1">
    <source>
        <dbReference type="EMBL" id="GFT25099.1"/>
    </source>
</evidence>
<keyword evidence="2" id="KW-1185">Reference proteome</keyword>
<dbReference type="Proteomes" id="UP000887013">
    <property type="component" value="Unassembled WGS sequence"/>
</dbReference>
<accession>A0A8X6NNL3</accession>
<comment type="caution">
    <text evidence="1">The sequence shown here is derived from an EMBL/GenBank/DDBJ whole genome shotgun (WGS) entry which is preliminary data.</text>
</comment>
<gene>
    <name evidence="1" type="ORF">NPIL_37631</name>
</gene>
<dbReference type="EMBL" id="BMAW01106588">
    <property type="protein sequence ID" value="GFT25099.1"/>
    <property type="molecule type" value="Genomic_DNA"/>
</dbReference>
<sequence length="67" mass="7243">MTRYLLEDVIVITYNSPKCVPKNAGPFAMVAPTGDGYNHSSSTKQSCALNLVAHSSRTTALDERINS</sequence>
<proteinExistence type="predicted"/>
<name>A0A8X6NNL3_NEPPI</name>
<dbReference type="AlphaFoldDB" id="A0A8X6NNL3"/>
<reference evidence="1" key="1">
    <citation type="submission" date="2020-08" db="EMBL/GenBank/DDBJ databases">
        <title>Multicomponent nature underlies the extraordinary mechanical properties of spider dragline silk.</title>
        <authorList>
            <person name="Kono N."/>
            <person name="Nakamura H."/>
            <person name="Mori M."/>
            <person name="Yoshida Y."/>
            <person name="Ohtoshi R."/>
            <person name="Malay A.D."/>
            <person name="Moran D.A.P."/>
            <person name="Tomita M."/>
            <person name="Numata K."/>
            <person name="Arakawa K."/>
        </authorList>
    </citation>
    <scope>NUCLEOTIDE SEQUENCE</scope>
</reference>